<dbReference type="InterPro" id="IPR032466">
    <property type="entry name" value="Metal_Hydrolase"/>
</dbReference>
<reference evidence="1 2" key="1">
    <citation type="submission" date="2020-08" db="EMBL/GenBank/DDBJ databases">
        <title>Cohnella phylogeny.</title>
        <authorList>
            <person name="Dunlap C."/>
        </authorList>
    </citation>
    <scope>NUCLEOTIDE SEQUENCE [LARGE SCALE GENOMIC DNA]</scope>
    <source>
        <strain evidence="1 2">DSM 103658</strain>
    </source>
</reference>
<gene>
    <name evidence="1" type="ORF">H4Q31_05460</name>
</gene>
<dbReference type="Proteomes" id="UP000574133">
    <property type="component" value="Unassembled WGS sequence"/>
</dbReference>
<dbReference type="GO" id="GO:0006508">
    <property type="term" value="P:proteolysis"/>
    <property type="evidence" value="ECO:0007669"/>
    <property type="project" value="InterPro"/>
</dbReference>
<dbReference type="InterPro" id="IPR008257">
    <property type="entry name" value="Pept_M19"/>
</dbReference>
<protein>
    <submittedName>
        <fullName evidence="1">Membrane dipeptidase</fullName>
    </submittedName>
</protein>
<proteinExistence type="predicted"/>
<dbReference type="EMBL" id="JACJVN010000022">
    <property type="protein sequence ID" value="MBB6676776.1"/>
    <property type="molecule type" value="Genomic_DNA"/>
</dbReference>
<dbReference type="Gene3D" id="3.20.20.140">
    <property type="entry name" value="Metal-dependent hydrolases"/>
    <property type="match status" value="1"/>
</dbReference>
<dbReference type="PANTHER" id="PTHR10443:SF12">
    <property type="entry name" value="DIPEPTIDASE"/>
    <property type="match status" value="1"/>
</dbReference>
<sequence length="387" mass="43348">MSDRQERYDFHLTTEQEERAQELHDRSIVIDLLFQGPLSPSVIPTNLSDRIKEECEPLREDPMAYSALPAKRLRQLSVRGELPEFKDEWYRSGITAGNRELDLSSPEAIMTSMGEAQEQFDRFPWLVKALTAADIREAKRNNLKAGILTAQDPAGLGRNLDLLEALHGFGLRVLQLTYNNQNLIASGCMEPANGGVSAFGMKFICRLNELRIVVDTSHCGARTTLDACRLSTQPVIASHTGAEAVYPHRRCKSDDELRAIAATGGVIGVFAMPWFIHEDPNATTIDHVLDHIDYIVRLVGVDHVGIGTDWPMSDVDWSLVYFKEHIAPKLGFAQGDGPSTELIQGLERYGLFINFTRGLVARGYDDEEIEKIIGGNWLRVFEQVWGR</sequence>
<dbReference type="PROSITE" id="PS51365">
    <property type="entry name" value="RENAL_DIPEPTIDASE_2"/>
    <property type="match status" value="1"/>
</dbReference>
<comment type="caution">
    <text evidence="1">The sequence shown here is derived from an EMBL/GenBank/DDBJ whole genome shotgun (WGS) entry which is preliminary data.</text>
</comment>
<keyword evidence="2" id="KW-1185">Reference proteome</keyword>
<dbReference type="AlphaFoldDB" id="A0A841T9R1"/>
<dbReference type="GO" id="GO:0070573">
    <property type="term" value="F:metallodipeptidase activity"/>
    <property type="evidence" value="ECO:0007669"/>
    <property type="project" value="InterPro"/>
</dbReference>
<dbReference type="PANTHER" id="PTHR10443">
    <property type="entry name" value="MICROSOMAL DIPEPTIDASE"/>
    <property type="match status" value="1"/>
</dbReference>
<dbReference type="SUPFAM" id="SSF51556">
    <property type="entry name" value="Metallo-dependent hydrolases"/>
    <property type="match status" value="1"/>
</dbReference>
<accession>A0A841T9R1</accession>
<organism evidence="1 2">
    <name type="scientific">Cohnella lubricantis</name>
    <dbReference type="NCBI Taxonomy" id="2163172"/>
    <lineage>
        <taxon>Bacteria</taxon>
        <taxon>Bacillati</taxon>
        <taxon>Bacillota</taxon>
        <taxon>Bacilli</taxon>
        <taxon>Bacillales</taxon>
        <taxon>Paenibacillaceae</taxon>
        <taxon>Cohnella</taxon>
    </lineage>
</organism>
<evidence type="ECO:0000313" key="2">
    <source>
        <dbReference type="Proteomes" id="UP000574133"/>
    </source>
</evidence>
<dbReference type="RefSeq" id="WP_185178068.1">
    <property type="nucleotide sequence ID" value="NZ_CBCSEP010000015.1"/>
</dbReference>
<evidence type="ECO:0000313" key="1">
    <source>
        <dbReference type="EMBL" id="MBB6676776.1"/>
    </source>
</evidence>
<dbReference type="Pfam" id="PF01244">
    <property type="entry name" value="Peptidase_M19"/>
    <property type="match status" value="1"/>
</dbReference>
<name>A0A841T9R1_9BACL</name>